<dbReference type="Pfam" id="PF05726">
    <property type="entry name" value="Pirin_C"/>
    <property type="match status" value="1"/>
</dbReference>
<proteinExistence type="inferred from homology"/>
<dbReference type="SUPFAM" id="SSF51182">
    <property type="entry name" value="RmlC-like cupins"/>
    <property type="match status" value="1"/>
</dbReference>
<feature type="domain" description="Pirin C-terminal" evidence="4">
    <location>
        <begin position="185"/>
        <end position="283"/>
    </location>
</feature>
<evidence type="ECO:0000256" key="2">
    <source>
        <dbReference type="RuleBase" id="RU003457"/>
    </source>
</evidence>
<reference evidence="5 6" key="1">
    <citation type="submission" date="2021-08" db="EMBL/GenBank/DDBJ databases">
        <title>Lysobacter sp. strain CJ11 Genome sequencing and assembly.</title>
        <authorList>
            <person name="Kim I."/>
        </authorList>
    </citation>
    <scope>NUCLEOTIDE SEQUENCE [LARGE SCALE GENOMIC DNA]</scope>
    <source>
        <strain evidence="5 6">CJ11</strain>
    </source>
</reference>
<evidence type="ECO:0000256" key="1">
    <source>
        <dbReference type="ARBA" id="ARBA00008416"/>
    </source>
</evidence>
<evidence type="ECO:0000259" key="4">
    <source>
        <dbReference type="Pfam" id="PF05726"/>
    </source>
</evidence>
<sequence length="287" mass="31183">MKKVIRKHSAPNRHWVGDGFPVHGMFGYNGADVAERSPFLMLDYAAPAYFEPSPNHRRGVGQHPHRGFETVTIVYEGEVEHRDSTGNGGVIGKGDVQWMTAGGGILHEEFHSTNYSQRGGDFEMVQLWVNLPKSAKMVAPGYQGITDADIPAKTVEGGHTIRVIAGRYDDATGPATTFSPMNVFDVRMVPGHMHLPQPEGWTTLVLVLDGSAKVNGEVVKAKEMLTLSTGGTDVRIDTDGNPKLLLMAGEPIDEPVVGYGPFVMNSQAEIAEAIRDFNAGKFGRMPQ</sequence>
<dbReference type="CDD" id="cd02247">
    <property type="entry name" value="cupin_pirin_C"/>
    <property type="match status" value="1"/>
</dbReference>
<dbReference type="Pfam" id="PF02678">
    <property type="entry name" value="Pirin"/>
    <property type="match status" value="1"/>
</dbReference>
<protein>
    <submittedName>
        <fullName evidence="5">Pirin family protein</fullName>
    </submittedName>
</protein>
<accession>A0ABX8WMD3</accession>
<evidence type="ECO:0000313" key="6">
    <source>
        <dbReference type="Proteomes" id="UP000824755"/>
    </source>
</evidence>
<dbReference type="PIRSF" id="PIRSF006232">
    <property type="entry name" value="Pirin"/>
    <property type="match status" value="1"/>
</dbReference>
<organism evidence="5 6">
    <name type="scientific">Lysobacter soyae</name>
    <dbReference type="NCBI Taxonomy" id="2764185"/>
    <lineage>
        <taxon>Bacteria</taxon>
        <taxon>Pseudomonadati</taxon>
        <taxon>Pseudomonadota</taxon>
        <taxon>Gammaproteobacteria</taxon>
        <taxon>Lysobacterales</taxon>
        <taxon>Lysobacteraceae</taxon>
        <taxon>Lysobacter</taxon>
    </lineage>
</organism>
<feature type="domain" description="Pirin N-terminal" evidence="3">
    <location>
        <begin position="30"/>
        <end position="129"/>
    </location>
</feature>
<evidence type="ECO:0000259" key="3">
    <source>
        <dbReference type="Pfam" id="PF02678"/>
    </source>
</evidence>
<comment type="similarity">
    <text evidence="1 2">Belongs to the pirin family.</text>
</comment>
<dbReference type="EMBL" id="CP080544">
    <property type="protein sequence ID" value="QYR52797.1"/>
    <property type="molecule type" value="Genomic_DNA"/>
</dbReference>
<dbReference type="CDD" id="cd02909">
    <property type="entry name" value="cupin_pirin_N"/>
    <property type="match status" value="1"/>
</dbReference>
<dbReference type="InterPro" id="IPR003829">
    <property type="entry name" value="Pirin_N_dom"/>
</dbReference>
<dbReference type="PANTHER" id="PTHR43594">
    <property type="entry name" value="QUERCETIN 2,3-DIOXYGENASE"/>
    <property type="match status" value="1"/>
</dbReference>
<dbReference type="InterPro" id="IPR014710">
    <property type="entry name" value="RmlC-like_jellyroll"/>
</dbReference>
<dbReference type="Gene3D" id="2.60.120.10">
    <property type="entry name" value="Jelly Rolls"/>
    <property type="match status" value="2"/>
</dbReference>
<dbReference type="InterPro" id="IPR053186">
    <property type="entry name" value="QDO-related"/>
</dbReference>
<keyword evidence="6" id="KW-1185">Reference proteome</keyword>
<dbReference type="InterPro" id="IPR008778">
    <property type="entry name" value="Pirin_C_dom"/>
</dbReference>
<dbReference type="PANTHER" id="PTHR43594:SF1">
    <property type="entry name" value="QUERCETIN 2,3-DIOXYGENASE PA2418-RELATED"/>
    <property type="match status" value="1"/>
</dbReference>
<dbReference type="Proteomes" id="UP000824755">
    <property type="component" value="Chromosome"/>
</dbReference>
<gene>
    <name evidence="5" type="ORF">H8L67_09525</name>
</gene>
<name>A0ABX8WMD3_9GAMM</name>
<dbReference type="RefSeq" id="WP_220379603.1">
    <property type="nucleotide sequence ID" value="NZ_CP080544.1"/>
</dbReference>
<evidence type="ECO:0000313" key="5">
    <source>
        <dbReference type="EMBL" id="QYR52797.1"/>
    </source>
</evidence>
<dbReference type="InterPro" id="IPR012093">
    <property type="entry name" value="Pirin"/>
</dbReference>
<dbReference type="InterPro" id="IPR011051">
    <property type="entry name" value="RmlC_Cupin_sf"/>
</dbReference>